<evidence type="ECO:0000313" key="3">
    <source>
        <dbReference type="Proteomes" id="UP000029585"/>
    </source>
</evidence>
<dbReference type="eggNOG" id="COG0463">
    <property type="taxonomic scope" value="Bacteria"/>
</dbReference>
<dbReference type="RefSeq" id="WP_044939574.1">
    <property type="nucleotide sequence ID" value="NZ_KN174162.1"/>
</dbReference>
<dbReference type="HOGENOM" id="CLU_023736_0_0_9"/>
<dbReference type="EMBL" id="ADLO01000039">
    <property type="protein sequence ID" value="KGF56547.1"/>
    <property type="molecule type" value="Genomic_DNA"/>
</dbReference>
<dbReference type="PATRIC" id="fig|742738.3.peg.993"/>
<dbReference type="SUPFAM" id="SSF48452">
    <property type="entry name" value="TPR-like"/>
    <property type="match status" value="1"/>
</dbReference>
<evidence type="ECO:0000313" key="2">
    <source>
        <dbReference type="EMBL" id="KGF56547.1"/>
    </source>
</evidence>
<feature type="domain" description="Glycosyltransferase 2-like" evidence="1">
    <location>
        <begin position="5"/>
        <end position="121"/>
    </location>
</feature>
<dbReference type="CDD" id="cd02511">
    <property type="entry name" value="Beta4Glucosyltransferase"/>
    <property type="match status" value="1"/>
</dbReference>
<dbReference type="InterPro" id="IPR011990">
    <property type="entry name" value="TPR-like_helical_dom_sf"/>
</dbReference>
<gene>
    <name evidence="2" type="ORF">HMPREF9460_00961</name>
</gene>
<dbReference type="Gene3D" id="1.25.40.10">
    <property type="entry name" value="Tetratricopeptide repeat domain"/>
    <property type="match status" value="1"/>
</dbReference>
<reference evidence="2 3" key="1">
    <citation type="submission" date="2011-08" db="EMBL/GenBank/DDBJ databases">
        <title>The Genome Sequence of Clostridium orbiscindens 1_3_50AFAA.</title>
        <authorList>
            <consortium name="The Broad Institute Genome Sequencing Platform"/>
            <person name="Earl A."/>
            <person name="Ward D."/>
            <person name="Feldgarden M."/>
            <person name="Gevers D."/>
            <person name="Daigneault M."/>
            <person name="Strauss J."/>
            <person name="Allen-Vercoe E."/>
            <person name="Young S.K."/>
            <person name="Zeng Q."/>
            <person name="Gargeya S."/>
            <person name="Fitzgerald M."/>
            <person name="Haas B."/>
            <person name="Abouelleil A."/>
            <person name="Alvarado L."/>
            <person name="Arachchi H.M."/>
            <person name="Berlin A."/>
            <person name="Brown A."/>
            <person name="Chapman S.B."/>
            <person name="Chen Z."/>
            <person name="Dunbar C."/>
            <person name="Freedman E."/>
            <person name="Gearin G."/>
            <person name="Gellesch M."/>
            <person name="Goldberg J."/>
            <person name="Griggs A."/>
            <person name="Gujja S."/>
            <person name="Heiman D."/>
            <person name="Howarth C."/>
            <person name="Larson L."/>
            <person name="Lui A."/>
            <person name="MacDonald P.J.P."/>
            <person name="Montmayeur A."/>
            <person name="Murphy C."/>
            <person name="Neiman D."/>
            <person name="Pearson M."/>
            <person name="Priest M."/>
            <person name="Roberts A."/>
            <person name="Saif S."/>
            <person name="Shea T."/>
            <person name="Shenoy N."/>
            <person name="Sisk P."/>
            <person name="Stolte C."/>
            <person name="Sykes S."/>
            <person name="Wortman J."/>
            <person name="Nusbaum C."/>
            <person name="Birren B."/>
        </authorList>
    </citation>
    <scope>NUCLEOTIDE SEQUENCE [LARGE SCALE GENOMIC DNA]</scope>
    <source>
        <strain evidence="2 3">1_3_50AFAA</strain>
    </source>
</reference>
<proteinExistence type="predicted"/>
<dbReference type="InterPro" id="IPR001173">
    <property type="entry name" value="Glyco_trans_2-like"/>
</dbReference>
<evidence type="ECO:0000259" key="1">
    <source>
        <dbReference type="Pfam" id="PF00535"/>
    </source>
</evidence>
<protein>
    <recommendedName>
        <fullName evidence="1">Glycosyltransferase 2-like domain-containing protein</fullName>
    </recommendedName>
</protein>
<dbReference type="InterPro" id="IPR029044">
    <property type="entry name" value="Nucleotide-diphossugar_trans"/>
</dbReference>
<dbReference type="Gene3D" id="3.90.550.10">
    <property type="entry name" value="Spore Coat Polysaccharide Biosynthesis Protein SpsA, Chain A"/>
    <property type="match status" value="1"/>
</dbReference>
<organism evidence="2 3">
    <name type="scientific">Flavonifractor plautii 1_3_50AFAA</name>
    <dbReference type="NCBI Taxonomy" id="742738"/>
    <lineage>
        <taxon>Bacteria</taxon>
        <taxon>Bacillati</taxon>
        <taxon>Bacillota</taxon>
        <taxon>Clostridia</taxon>
        <taxon>Eubacteriales</taxon>
        <taxon>Oscillospiraceae</taxon>
        <taxon>Flavonifractor</taxon>
    </lineage>
</organism>
<keyword evidence="3" id="KW-1185">Reference proteome</keyword>
<comment type="caution">
    <text evidence="2">The sequence shown here is derived from an EMBL/GenBank/DDBJ whole genome shotgun (WGS) entry which is preliminary data.</text>
</comment>
<accession>A0A096CP22</accession>
<dbReference type="Pfam" id="PF00535">
    <property type="entry name" value="Glycos_transf_2"/>
    <property type="match status" value="1"/>
</dbReference>
<dbReference type="Proteomes" id="UP000029585">
    <property type="component" value="Unassembled WGS sequence"/>
</dbReference>
<name>A0A096CP22_FLAPL</name>
<dbReference type="PANTHER" id="PTHR43630:SF2">
    <property type="entry name" value="GLYCOSYLTRANSFERASE"/>
    <property type="match status" value="1"/>
</dbReference>
<dbReference type="SUPFAM" id="SSF53448">
    <property type="entry name" value="Nucleotide-diphospho-sugar transferases"/>
    <property type="match status" value="1"/>
</dbReference>
<dbReference type="AlphaFoldDB" id="A0A096CP22"/>
<sequence length="361" mass="41590">MISVSLCMIVKNEEDVLERCLKSVAGLVDEIIIVDTGSTDRTREIATHFTNQIFDFPWQDDFSAARNEAFSHASMDYCMWLDADDVFLEEDQKAFLNLKETLDPTVSVVMAPYHTGFDERGRVTFSYYRERLIKNRAGMCWVGAVHEVVTPVGNVLYSDFAVTHRKTRPSDPDRNLRLYQAQLAAGKQLEPRQQFYYGRELYYHHRWEEALDVFERFLEEGQGWVENNIDACCHCAYCHKELGHEQAALAALFRSFTYDRPRAEVCCEIGNCFLRQERYQQAAYWYALALTCARDDRRGGFVSPDCYGYLPCIQLCVCYSHLGDQKRAETFNELAAACKPDSSAVLHNRAIFQSLSESLPR</sequence>
<dbReference type="PANTHER" id="PTHR43630">
    <property type="entry name" value="POLY-BETA-1,6-N-ACETYL-D-GLUCOSAMINE SYNTHASE"/>
    <property type="match status" value="1"/>
</dbReference>